<feature type="transmembrane region" description="Helical" evidence="8">
    <location>
        <begin position="229"/>
        <end position="257"/>
    </location>
</feature>
<accession>E3HBE4</accession>
<feature type="transmembrane region" description="Helical" evidence="8">
    <location>
        <begin position="165"/>
        <end position="185"/>
    </location>
</feature>
<evidence type="ECO:0000313" key="10">
    <source>
        <dbReference type="Proteomes" id="UP000006875"/>
    </source>
</evidence>
<dbReference type="RefSeq" id="WP_013388421.1">
    <property type="nucleotide sequence ID" value="NC_014633.1"/>
</dbReference>
<dbReference type="GO" id="GO:0005886">
    <property type="term" value="C:plasma membrane"/>
    <property type="evidence" value="ECO:0007669"/>
    <property type="project" value="UniProtKB-SubCell"/>
</dbReference>
<evidence type="ECO:0000256" key="2">
    <source>
        <dbReference type="ARBA" id="ARBA00009773"/>
    </source>
</evidence>
<proteinExistence type="inferred from homology"/>
<keyword evidence="9" id="KW-0614">Plasmid</keyword>
<keyword evidence="5 8" id="KW-0812">Transmembrane</keyword>
<dbReference type="KEGG" id="ipo:Ilyop_1988"/>
<evidence type="ECO:0000256" key="8">
    <source>
        <dbReference type="SAM" id="Phobius"/>
    </source>
</evidence>
<evidence type="ECO:0008006" key="11">
    <source>
        <dbReference type="Google" id="ProtNLM"/>
    </source>
</evidence>
<dbReference type="PANTHER" id="PTHR21716">
    <property type="entry name" value="TRANSMEMBRANE PROTEIN"/>
    <property type="match status" value="1"/>
</dbReference>
<geneLocation type="plasmid" evidence="9 10">
    <name>pILYOP01</name>
</geneLocation>
<dbReference type="PANTHER" id="PTHR21716:SF53">
    <property type="entry name" value="PERMEASE PERM-RELATED"/>
    <property type="match status" value="1"/>
</dbReference>
<feature type="transmembrane region" description="Helical" evidence="8">
    <location>
        <begin position="73"/>
        <end position="92"/>
    </location>
</feature>
<evidence type="ECO:0000256" key="6">
    <source>
        <dbReference type="ARBA" id="ARBA00022989"/>
    </source>
</evidence>
<dbReference type="HOGENOM" id="CLU_031275_2_0_0"/>
<evidence type="ECO:0000256" key="3">
    <source>
        <dbReference type="ARBA" id="ARBA00022448"/>
    </source>
</evidence>
<dbReference type="Pfam" id="PF01594">
    <property type="entry name" value="AI-2E_transport"/>
    <property type="match status" value="1"/>
</dbReference>
<feature type="transmembrane region" description="Helical" evidence="8">
    <location>
        <begin position="7"/>
        <end position="24"/>
    </location>
</feature>
<evidence type="ECO:0000313" key="9">
    <source>
        <dbReference type="EMBL" id="ADO83759.1"/>
    </source>
</evidence>
<keyword evidence="10" id="KW-1185">Reference proteome</keyword>
<feature type="transmembrane region" description="Helical" evidence="8">
    <location>
        <begin position="318"/>
        <end position="351"/>
    </location>
</feature>
<evidence type="ECO:0000256" key="5">
    <source>
        <dbReference type="ARBA" id="ARBA00022692"/>
    </source>
</evidence>
<name>E3HBE4_ILYPC</name>
<reference evidence="9 10" key="1">
    <citation type="journal article" date="2010" name="Stand. Genomic Sci.">
        <title>Complete genome sequence of Ilyobacter polytropus type strain (CuHbu1).</title>
        <authorList>
            <person name="Sikorski J."/>
            <person name="Chertkov O."/>
            <person name="Lapidus A."/>
            <person name="Nolan M."/>
            <person name="Lucas S."/>
            <person name="Del Rio T.G."/>
            <person name="Tice H."/>
            <person name="Cheng J.F."/>
            <person name="Tapia R."/>
            <person name="Han C."/>
            <person name="Goodwin L."/>
            <person name="Pitluck S."/>
            <person name="Liolios K."/>
            <person name="Ivanova N."/>
            <person name="Mavromatis K."/>
            <person name="Mikhailova N."/>
            <person name="Pati A."/>
            <person name="Chen A."/>
            <person name="Palaniappan K."/>
            <person name="Land M."/>
            <person name="Hauser L."/>
            <person name="Chang Y.J."/>
            <person name="Jeffries C.D."/>
            <person name="Brambilla E."/>
            <person name="Yasawong M."/>
            <person name="Rohde M."/>
            <person name="Pukall R."/>
            <person name="Spring S."/>
            <person name="Goker M."/>
            <person name="Woyke T."/>
            <person name="Bristow J."/>
            <person name="Eisen J.A."/>
            <person name="Markowitz V."/>
            <person name="Hugenholtz P."/>
            <person name="Kyrpides N.C."/>
            <person name="Klenk H.P."/>
        </authorList>
    </citation>
    <scope>NUCLEOTIDE SEQUENCE [LARGE SCALE GENOMIC DNA]</scope>
    <source>
        <strain evidence="10">ATCC 51220 / DSM 2926 / LMG 16218 / CuHBu1</strain>
        <plasmid evidence="10">pILYOP01</plasmid>
    </source>
</reference>
<keyword evidence="3" id="KW-0813">Transport</keyword>
<comment type="similarity">
    <text evidence="2">Belongs to the autoinducer-2 exporter (AI-2E) (TC 2.A.86) family.</text>
</comment>
<feature type="transmembrane region" description="Helical" evidence="8">
    <location>
        <begin position="288"/>
        <end position="306"/>
    </location>
</feature>
<evidence type="ECO:0000256" key="7">
    <source>
        <dbReference type="ARBA" id="ARBA00023136"/>
    </source>
</evidence>
<dbReference type="Proteomes" id="UP000006875">
    <property type="component" value="Plasmid pILYOP01"/>
</dbReference>
<dbReference type="GO" id="GO:0055085">
    <property type="term" value="P:transmembrane transport"/>
    <property type="evidence" value="ECO:0007669"/>
    <property type="project" value="TreeGrafter"/>
</dbReference>
<keyword evidence="4" id="KW-1003">Cell membrane</keyword>
<dbReference type="AlphaFoldDB" id="E3HBE4"/>
<evidence type="ECO:0000256" key="4">
    <source>
        <dbReference type="ARBA" id="ARBA00022475"/>
    </source>
</evidence>
<comment type="subcellular location">
    <subcellularLocation>
        <location evidence="1">Cell membrane</location>
        <topology evidence="1">Multi-pass membrane protein</topology>
    </subcellularLocation>
</comment>
<dbReference type="InterPro" id="IPR002549">
    <property type="entry name" value="AI-2E-like"/>
</dbReference>
<protein>
    <recommendedName>
        <fullName evidence="11">AI-2E family transporter</fullName>
    </recommendedName>
</protein>
<keyword evidence="7 8" id="KW-0472">Membrane</keyword>
<organism evidence="9 10">
    <name type="scientific">Ilyobacter polytropus (strain ATCC 51220 / DSM 2926 / LMG 16218 / CuHBu1)</name>
    <dbReference type="NCBI Taxonomy" id="572544"/>
    <lineage>
        <taxon>Bacteria</taxon>
        <taxon>Fusobacteriati</taxon>
        <taxon>Fusobacteriota</taxon>
        <taxon>Fusobacteriia</taxon>
        <taxon>Fusobacteriales</taxon>
        <taxon>Fusobacteriaceae</taxon>
        <taxon>Ilyobacter</taxon>
    </lineage>
</organism>
<keyword evidence="6 8" id="KW-1133">Transmembrane helix</keyword>
<feature type="transmembrane region" description="Helical" evidence="8">
    <location>
        <begin position="44"/>
        <end position="61"/>
    </location>
</feature>
<sequence>MKDEKFYVKIFFIGLFLVIIQSFFQDLESLKLIMSSFYKYIQPFIYGLVIAVILEPLITFFSNKFKFGRRLGIVTSLLVFSFILIGVFLIVIPPLSKSIGDLIESFPQMKTKSQTWVIKVFEANKDRLAFLDEKTLKENLMSFIGSQVANTQSLVISFFEKIVKLTFSIVDVFFGFLIAVYFLLYKKYFIGFIRKTLSIILKKEAVNETLDFLYESREIFLNYLAGRSLVSLFVGVVCFIIMFFTNVPYAVLISFVIGLGNMIPYIGSIIAGIISTVLVLFTLPLKVIPMWIAILVAQQIDSWILGPKILGNSVGMNPFWVVTAVLIGGNVGGPIGMLIGVPVFAMIKIIYYKILDKKGIS</sequence>
<dbReference type="EMBL" id="CP002282">
    <property type="protein sequence ID" value="ADO83759.1"/>
    <property type="molecule type" value="Genomic_DNA"/>
</dbReference>
<evidence type="ECO:0000256" key="1">
    <source>
        <dbReference type="ARBA" id="ARBA00004651"/>
    </source>
</evidence>
<gene>
    <name evidence="9" type="ordered locus">Ilyop_1988</name>
</gene>